<dbReference type="PANTHER" id="PTHR23350">
    <property type="entry name" value="PEROXISOME ASSEMBLY PROTEIN 10"/>
    <property type="match status" value="1"/>
</dbReference>
<dbReference type="InterPro" id="IPR043035">
    <property type="entry name" value="Ribosomal_mL64_sf"/>
</dbReference>
<dbReference type="InterPro" id="IPR013083">
    <property type="entry name" value="Znf_RING/FYVE/PHD"/>
</dbReference>
<evidence type="ECO:0000313" key="21">
    <source>
        <dbReference type="EMBL" id="KYB29057.1"/>
    </source>
</evidence>
<sequence length="504" mass="59485">MQFSQAGVADVLRCAQRDENFVREMQDNVQAILKLFGTRYYHSSQRIIPALTNAWYYFMTTLGNLQTLGEEYTGTLRFSQDNTIPSKTAELLWLLLYIGGEPMYDRLINSLLHKVKHSSELTEQAKTLLIKILTFLQEQKPTLKRIHHSLFYIGGKYYNISNRILAIKYVLVREWLRDDTFTQSFKLLGHLSLFYILFNLIQQLWSSKNNGNVAENLISEVDTSKKGCVLCAENRKNPCATPCGHIFCWDCICDSLKYQHVCPICREVVLPSRIILLRYLTLQVRIEKMFRKSFQILQPTFKTRLLPIIRNKSTNVDLEKLEAESTDISVVDEELKAREEEIERKRNKSRLKNSDRNILFDKNPYPEPEHWQHGTLKYMRRTYGRYGEASGVDPSICWPVKDELENAKEYERVAFPYTITQIVEEAHKQRQEKNERIRLRQEEIAKKLEKLEQMKQDLYNRIRTKEKEATAAKERKERLIEEVRMHFGYTVDPRDEKFKELSET</sequence>
<dbReference type="GO" id="GO:0016558">
    <property type="term" value="P:protein import into peroxisome matrix"/>
    <property type="evidence" value="ECO:0000318"/>
    <property type="project" value="GO_Central"/>
</dbReference>
<evidence type="ECO:0000256" key="18">
    <source>
        <dbReference type="PROSITE-ProRule" id="PRU00175"/>
    </source>
</evidence>
<dbReference type="PROSITE" id="PS50089">
    <property type="entry name" value="ZF_RING_2"/>
    <property type="match status" value="1"/>
</dbReference>
<accession>A0A139WMJ2</accession>
<keyword evidence="19" id="KW-0175">Coiled coil</keyword>
<dbReference type="CDD" id="cd16527">
    <property type="entry name" value="RING-HC_PEX10"/>
    <property type="match status" value="1"/>
</dbReference>
<evidence type="ECO:0000256" key="16">
    <source>
        <dbReference type="ARBA" id="ARBA00023136"/>
    </source>
</evidence>
<evidence type="ECO:0000313" key="22">
    <source>
        <dbReference type="Proteomes" id="UP000007266"/>
    </source>
</evidence>
<dbReference type="InterPro" id="IPR006845">
    <property type="entry name" value="Pex_N"/>
</dbReference>
<dbReference type="InterPro" id="IPR017907">
    <property type="entry name" value="Znf_RING_CS"/>
</dbReference>
<evidence type="ECO:0000256" key="11">
    <source>
        <dbReference type="ARBA" id="ARBA00022771"/>
    </source>
</evidence>
<dbReference type="SMART" id="SM00184">
    <property type="entry name" value="RING"/>
    <property type="match status" value="1"/>
</dbReference>
<evidence type="ECO:0000256" key="9">
    <source>
        <dbReference type="ARBA" id="ARBA00022692"/>
    </source>
</evidence>
<evidence type="ECO:0000256" key="8">
    <source>
        <dbReference type="ARBA" id="ARBA00022679"/>
    </source>
</evidence>
<keyword evidence="14" id="KW-0653">Protein transport</keyword>
<dbReference type="InParanoid" id="A0A139WMJ2"/>
<comment type="pathway">
    <text evidence="3">Protein modification; protein ubiquitination.</text>
</comment>
<keyword evidence="8" id="KW-0808">Transferase</keyword>
<dbReference type="GO" id="GO:0061630">
    <property type="term" value="F:ubiquitin protein ligase activity"/>
    <property type="evidence" value="ECO:0007669"/>
    <property type="project" value="UniProtKB-EC"/>
</dbReference>
<keyword evidence="15" id="KW-1133">Transmembrane helix</keyword>
<evidence type="ECO:0000256" key="14">
    <source>
        <dbReference type="ARBA" id="ARBA00022927"/>
    </source>
</evidence>
<keyword evidence="11 18" id="KW-0863">Zinc-finger</keyword>
<protein>
    <recommendedName>
        <fullName evidence="5">RING-type E3 ubiquitin transferase</fullName>
        <ecNumber evidence="5">2.3.2.27</ecNumber>
    </recommendedName>
</protein>
<keyword evidence="12" id="KW-0833">Ubl conjugation pathway</keyword>
<feature type="coiled-coil region" evidence="19">
    <location>
        <begin position="423"/>
        <end position="482"/>
    </location>
</feature>
<keyword evidence="16" id="KW-0472">Membrane</keyword>
<evidence type="ECO:0000256" key="10">
    <source>
        <dbReference type="ARBA" id="ARBA00022723"/>
    </source>
</evidence>
<feature type="domain" description="RING-type" evidence="20">
    <location>
        <begin position="228"/>
        <end position="266"/>
    </location>
</feature>
<dbReference type="GO" id="GO:0005778">
    <property type="term" value="C:peroxisomal membrane"/>
    <property type="evidence" value="ECO:0000318"/>
    <property type="project" value="GO_Central"/>
</dbReference>
<keyword evidence="17" id="KW-0576">Peroxisome</keyword>
<gene>
    <name evidence="21" type="primary">AUGUSTUS-3.0.2_32038</name>
    <name evidence="21" type="ORF">TcasGA2_TC032038</name>
</gene>
<evidence type="ECO:0000256" key="1">
    <source>
        <dbReference type="ARBA" id="ARBA00000900"/>
    </source>
</evidence>
<dbReference type="FunCoup" id="A0A139WMJ2">
    <property type="interactions" value="1318"/>
</dbReference>
<comment type="subcellular location">
    <subcellularLocation>
        <location evidence="2">Peroxisome membrane</location>
        <topology evidence="2">Multi-pass membrane protein</topology>
    </subcellularLocation>
</comment>
<dbReference type="EMBL" id="KQ971312">
    <property type="protein sequence ID" value="KYB29057.1"/>
    <property type="molecule type" value="Genomic_DNA"/>
</dbReference>
<dbReference type="Gene3D" id="3.30.40.10">
    <property type="entry name" value="Zinc/RING finger domain, C3HC4 (zinc finger)"/>
    <property type="match status" value="1"/>
</dbReference>
<keyword evidence="22" id="KW-1185">Reference proteome</keyword>
<evidence type="ECO:0000256" key="5">
    <source>
        <dbReference type="ARBA" id="ARBA00012483"/>
    </source>
</evidence>
<dbReference type="STRING" id="7070.A0A139WMJ2"/>
<evidence type="ECO:0000256" key="2">
    <source>
        <dbReference type="ARBA" id="ARBA00004585"/>
    </source>
</evidence>
<name>A0A139WMJ2_TRICA</name>
<keyword evidence="10" id="KW-0479">Metal-binding</keyword>
<dbReference type="Pfam" id="PF10147">
    <property type="entry name" value="CR6_interact"/>
    <property type="match status" value="1"/>
</dbReference>
<evidence type="ECO:0000256" key="3">
    <source>
        <dbReference type="ARBA" id="ARBA00004906"/>
    </source>
</evidence>
<evidence type="ECO:0000259" key="20">
    <source>
        <dbReference type="PROSITE" id="PS50089"/>
    </source>
</evidence>
<keyword evidence="7" id="KW-0962">Peroxisome biogenesis</keyword>
<evidence type="ECO:0000256" key="15">
    <source>
        <dbReference type="ARBA" id="ARBA00022989"/>
    </source>
</evidence>
<dbReference type="Gene3D" id="6.10.280.120">
    <property type="entry name" value="Growth arrest and DNA-damage-inducible proteins-interacting protein 1"/>
    <property type="match status" value="1"/>
</dbReference>
<organism evidence="21 22">
    <name type="scientific">Tribolium castaneum</name>
    <name type="common">Red flour beetle</name>
    <dbReference type="NCBI Taxonomy" id="7070"/>
    <lineage>
        <taxon>Eukaryota</taxon>
        <taxon>Metazoa</taxon>
        <taxon>Ecdysozoa</taxon>
        <taxon>Arthropoda</taxon>
        <taxon>Hexapoda</taxon>
        <taxon>Insecta</taxon>
        <taxon>Pterygota</taxon>
        <taxon>Neoptera</taxon>
        <taxon>Endopterygota</taxon>
        <taxon>Coleoptera</taxon>
        <taxon>Polyphaga</taxon>
        <taxon>Cucujiformia</taxon>
        <taxon>Tenebrionidae</taxon>
        <taxon>Tenebrionidae incertae sedis</taxon>
        <taxon>Tribolium</taxon>
    </lineage>
</organism>
<evidence type="ECO:0000256" key="17">
    <source>
        <dbReference type="ARBA" id="ARBA00023140"/>
    </source>
</evidence>
<reference evidence="21 22" key="2">
    <citation type="journal article" date="2010" name="Nucleic Acids Res.">
        <title>BeetleBase in 2010: revisions to provide comprehensive genomic information for Tribolium castaneum.</title>
        <authorList>
            <person name="Kim H.S."/>
            <person name="Murphy T."/>
            <person name="Xia J."/>
            <person name="Caragea D."/>
            <person name="Park Y."/>
            <person name="Beeman R.W."/>
            <person name="Lorenzen M.D."/>
            <person name="Butcher S."/>
            <person name="Manak J.R."/>
            <person name="Brown S.J."/>
        </authorList>
    </citation>
    <scope>GENOME REANNOTATION</scope>
    <source>
        <strain evidence="21 22">Georgia GA2</strain>
    </source>
</reference>
<dbReference type="SUPFAM" id="SSF57850">
    <property type="entry name" value="RING/U-box"/>
    <property type="match status" value="1"/>
</dbReference>
<dbReference type="Pfam" id="PF13920">
    <property type="entry name" value="zf-C3HC4_3"/>
    <property type="match status" value="1"/>
</dbReference>
<dbReference type="eggNOG" id="KOG4848">
    <property type="taxonomic scope" value="Eukaryota"/>
</dbReference>
<dbReference type="InterPro" id="IPR018472">
    <property type="entry name" value="Ribosomal_mL64"/>
</dbReference>
<dbReference type="Pfam" id="PF04757">
    <property type="entry name" value="Pex2_Pex12"/>
    <property type="match status" value="1"/>
</dbReference>
<dbReference type="PROSITE" id="PS00518">
    <property type="entry name" value="ZF_RING_1"/>
    <property type="match status" value="1"/>
</dbReference>
<keyword evidence="6" id="KW-0813">Transport</keyword>
<dbReference type="InterPro" id="IPR025654">
    <property type="entry name" value="PEX2/10"/>
</dbReference>
<dbReference type="InterPro" id="IPR001841">
    <property type="entry name" value="Znf_RING"/>
</dbReference>
<keyword evidence="9" id="KW-0812">Transmembrane</keyword>
<dbReference type="PANTHER" id="PTHR23350:SF0">
    <property type="entry name" value="PEROXISOME BIOGENESIS FACTOR 10"/>
    <property type="match status" value="1"/>
</dbReference>
<dbReference type="GO" id="GO:0005634">
    <property type="term" value="C:nucleus"/>
    <property type="evidence" value="ECO:0007669"/>
    <property type="project" value="InterPro"/>
</dbReference>
<evidence type="ECO:0000256" key="4">
    <source>
        <dbReference type="ARBA" id="ARBA00008704"/>
    </source>
</evidence>
<evidence type="ECO:0000256" key="19">
    <source>
        <dbReference type="SAM" id="Coils"/>
    </source>
</evidence>
<evidence type="ECO:0000256" key="13">
    <source>
        <dbReference type="ARBA" id="ARBA00022833"/>
    </source>
</evidence>
<dbReference type="Proteomes" id="UP000007266">
    <property type="component" value="Linkage group 2"/>
</dbReference>
<dbReference type="EC" id="2.3.2.27" evidence="5"/>
<proteinExistence type="inferred from homology"/>
<reference evidence="21 22" key="1">
    <citation type="journal article" date="2008" name="Nature">
        <title>The genome of the model beetle and pest Tribolium castaneum.</title>
        <authorList>
            <consortium name="Tribolium Genome Sequencing Consortium"/>
            <person name="Richards S."/>
            <person name="Gibbs R.A."/>
            <person name="Weinstock G.M."/>
            <person name="Brown S.J."/>
            <person name="Denell R."/>
            <person name="Beeman R.W."/>
            <person name="Gibbs R."/>
            <person name="Beeman R.W."/>
            <person name="Brown S.J."/>
            <person name="Bucher G."/>
            <person name="Friedrich M."/>
            <person name="Grimmelikhuijzen C.J."/>
            <person name="Klingler M."/>
            <person name="Lorenzen M."/>
            <person name="Richards S."/>
            <person name="Roth S."/>
            <person name="Schroder R."/>
            <person name="Tautz D."/>
            <person name="Zdobnov E.M."/>
            <person name="Muzny D."/>
            <person name="Gibbs R.A."/>
            <person name="Weinstock G.M."/>
            <person name="Attaway T."/>
            <person name="Bell S."/>
            <person name="Buhay C.J."/>
            <person name="Chandrabose M.N."/>
            <person name="Chavez D."/>
            <person name="Clerk-Blankenburg K.P."/>
            <person name="Cree A."/>
            <person name="Dao M."/>
            <person name="Davis C."/>
            <person name="Chacko J."/>
            <person name="Dinh H."/>
            <person name="Dugan-Rocha S."/>
            <person name="Fowler G."/>
            <person name="Garner T.T."/>
            <person name="Garnes J."/>
            <person name="Gnirke A."/>
            <person name="Hawes A."/>
            <person name="Hernandez J."/>
            <person name="Hines S."/>
            <person name="Holder M."/>
            <person name="Hume J."/>
            <person name="Jhangiani S.N."/>
            <person name="Joshi V."/>
            <person name="Khan Z.M."/>
            <person name="Jackson L."/>
            <person name="Kovar C."/>
            <person name="Kowis A."/>
            <person name="Lee S."/>
            <person name="Lewis L.R."/>
            <person name="Margolis J."/>
            <person name="Morgan M."/>
            <person name="Nazareth L.V."/>
            <person name="Nguyen N."/>
            <person name="Okwuonu G."/>
            <person name="Parker D."/>
            <person name="Richards S."/>
            <person name="Ruiz S.J."/>
            <person name="Santibanez J."/>
            <person name="Savard J."/>
            <person name="Scherer S.E."/>
            <person name="Schneider B."/>
            <person name="Sodergren E."/>
            <person name="Tautz D."/>
            <person name="Vattahil S."/>
            <person name="Villasana D."/>
            <person name="White C.S."/>
            <person name="Wright R."/>
            <person name="Park Y."/>
            <person name="Beeman R.W."/>
            <person name="Lord J."/>
            <person name="Oppert B."/>
            <person name="Lorenzen M."/>
            <person name="Brown S."/>
            <person name="Wang L."/>
            <person name="Savard J."/>
            <person name="Tautz D."/>
            <person name="Richards S."/>
            <person name="Weinstock G."/>
            <person name="Gibbs R.A."/>
            <person name="Liu Y."/>
            <person name="Worley K."/>
            <person name="Weinstock G."/>
            <person name="Elsik C.G."/>
            <person name="Reese J.T."/>
            <person name="Elhaik E."/>
            <person name="Landan G."/>
            <person name="Graur D."/>
            <person name="Arensburger P."/>
            <person name="Atkinson P."/>
            <person name="Beeman R.W."/>
            <person name="Beidler J."/>
            <person name="Brown S.J."/>
            <person name="Demuth J.P."/>
            <person name="Drury D.W."/>
            <person name="Du Y.Z."/>
            <person name="Fujiwara H."/>
            <person name="Lorenzen M."/>
            <person name="Maselli V."/>
            <person name="Osanai M."/>
            <person name="Park Y."/>
            <person name="Robertson H.M."/>
            <person name="Tu Z."/>
            <person name="Wang J.J."/>
            <person name="Wang S."/>
            <person name="Richards S."/>
            <person name="Song H."/>
            <person name="Zhang L."/>
            <person name="Sodergren E."/>
            <person name="Werner D."/>
            <person name="Stanke M."/>
            <person name="Morgenstern B."/>
            <person name="Solovyev V."/>
            <person name="Kosarev P."/>
            <person name="Brown G."/>
            <person name="Chen H.C."/>
            <person name="Ermolaeva O."/>
            <person name="Hlavina W."/>
            <person name="Kapustin Y."/>
            <person name="Kiryutin B."/>
            <person name="Kitts P."/>
            <person name="Maglott D."/>
            <person name="Pruitt K."/>
            <person name="Sapojnikov V."/>
            <person name="Souvorov A."/>
            <person name="Mackey A.J."/>
            <person name="Waterhouse R.M."/>
            <person name="Wyder S."/>
            <person name="Zdobnov E.M."/>
            <person name="Zdobnov E.M."/>
            <person name="Wyder S."/>
            <person name="Kriventseva E.V."/>
            <person name="Kadowaki T."/>
            <person name="Bork P."/>
            <person name="Aranda M."/>
            <person name="Bao R."/>
            <person name="Beermann A."/>
            <person name="Berns N."/>
            <person name="Bolognesi R."/>
            <person name="Bonneton F."/>
            <person name="Bopp D."/>
            <person name="Brown S.J."/>
            <person name="Bucher G."/>
            <person name="Butts T."/>
            <person name="Chaumot A."/>
            <person name="Denell R.E."/>
            <person name="Ferrier D.E."/>
            <person name="Friedrich M."/>
            <person name="Gordon C.M."/>
            <person name="Jindra M."/>
            <person name="Klingler M."/>
            <person name="Lan Q."/>
            <person name="Lattorff H.M."/>
            <person name="Laudet V."/>
            <person name="von Levetsow C."/>
            <person name="Liu Z."/>
            <person name="Lutz R."/>
            <person name="Lynch J.A."/>
            <person name="da Fonseca R.N."/>
            <person name="Posnien N."/>
            <person name="Reuter R."/>
            <person name="Roth S."/>
            <person name="Savard J."/>
            <person name="Schinko J.B."/>
            <person name="Schmitt C."/>
            <person name="Schoppmeier M."/>
            <person name="Schroder R."/>
            <person name="Shippy T.D."/>
            <person name="Simonnet F."/>
            <person name="Marques-Souza H."/>
            <person name="Tautz D."/>
            <person name="Tomoyasu Y."/>
            <person name="Trauner J."/>
            <person name="Van der Zee M."/>
            <person name="Vervoort M."/>
            <person name="Wittkopp N."/>
            <person name="Wimmer E.A."/>
            <person name="Yang X."/>
            <person name="Jones A.K."/>
            <person name="Sattelle D.B."/>
            <person name="Ebert P.R."/>
            <person name="Nelson D."/>
            <person name="Scott J.G."/>
            <person name="Beeman R.W."/>
            <person name="Muthukrishnan S."/>
            <person name="Kramer K.J."/>
            <person name="Arakane Y."/>
            <person name="Beeman R.W."/>
            <person name="Zhu Q."/>
            <person name="Hogenkamp D."/>
            <person name="Dixit R."/>
            <person name="Oppert B."/>
            <person name="Jiang H."/>
            <person name="Zou Z."/>
            <person name="Marshall J."/>
            <person name="Elpidina E."/>
            <person name="Vinokurov K."/>
            <person name="Oppert C."/>
            <person name="Zou Z."/>
            <person name="Evans J."/>
            <person name="Lu Z."/>
            <person name="Zhao P."/>
            <person name="Sumathipala N."/>
            <person name="Altincicek B."/>
            <person name="Vilcinskas A."/>
            <person name="Williams M."/>
            <person name="Hultmark D."/>
            <person name="Hetru C."/>
            <person name="Jiang H."/>
            <person name="Grimmelikhuijzen C.J."/>
            <person name="Hauser F."/>
            <person name="Cazzamali G."/>
            <person name="Williamson M."/>
            <person name="Park Y."/>
            <person name="Li B."/>
            <person name="Tanaka Y."/>
            <person name="Predel R."/>
            <person name="Neupert S."/>
            <person name="Schachtner J."/>
            <person name="Verleyen P."/>
            <person name="Raible F."/>
            <person name="Bork P."/>
            <person name="Friedrich M."/>
            <person name="Walden K.K."/>
            <person name="Robertson H.M."/>
            <person name="Angeli S."/>
            <person name="Foret S."/>
            <person name="Bucher G."/>
            <person name="Schuetz S."/>
            <person name="Maleszka R."/>
            <person name="Wimmer E.A."/>
            <person name="Beeman R.W."/>
            <person name="Lorenzen M."/>
            <person name="Tomoyasu Y."/>
            <person name="Miller S.C."/>
            <person name="Grossmann D."/>
            <person name="Bucher G."/>
        </authorList>
    </citation>
    <scope>NUCLEOTIDE SEQUENCE [LARGE SCALE GENOMIC DNA]</scope>
    <source>
        <strain evidence="21 22">Georgia GA2</strain>
    </source>
</reference>
<evidence type="ECO:0000256" key="6">
    <source>
        <dbReference type="ARBA" id="ARBA00022448"/>
    </source>
</evidence>
<evidence type="ECO:0000256" key="7">
    <source>
        <dbReference type="ARBA" id="ARBA00022593"/>
    </source>
</evidence>
<keyword evidence="13" id="KW-0862">Zinc</keyword>
<dbReference type="AlphaFoldDB" id="A0A139WMJ2"/>
<dbReference type="GO" id="GO:0008270">
    <property type="term" value="F:zinc ion binding"/>
    <property type="evidence" value="ECO:0007669"/>
    <property type="project" value="UniProtKB-KW"/>
</dbReference>
<comment type="similarity">
    <text evidence="4">Belongs to the pex2/pex10/pex12 family.</text>
</comment>
<evidence type="ECO:0000256" key="12">
    <source>
        <dbReference type="ARBA" id="ARBA00022786"/>
    </source>
</evidence>
<comment type="catalytic activity">
    <reaction evidence="1">
        <text>S-ubiquitinyl-[E2 ubiquitin-conjugating enzyme]-L-cysteine + [acceptor protein]-L-lysine = [E2 ubiquitin-conjugating enzyme]-L-cysteine + N(6)-ubiquitinyl-[acceptor protein]-L-lysine.</text>
        <dbReference type="EC" id="2.3.2.27"/>
    </reaction>
</comment>